<evidence type="ECO:0000256" key="2">
    <source>
        <dbReference type="ARBA" id="ARBA00004477"/>
    </source>
</evidence>
<dbReference type="Gene3D" id="3.10.150.10">
    <property type="entry name" value="DNA Polymerase III, subunit A, domain 2"/>
    <property type="match status" value="2"/>
</dbReference>
<dbReference type="GO" id="GO:0006275">
    <property type="term" value="P:regulation of DNA replication"/>
    <property type="evidence" value="ECO:0007669"/>
    <property type="project" value="InterPro"/>
</dbReference>
<evidence type="ECO:0000256" key="4">
    <source>
        <dbReference type="ARBA" id="ARBA00009436"/>
    </source>
</evidence>
<dbReference type="Pfam" id="PF02747">
    <property type="entry name" value="PCNA_C"/>
    <property type="match status" value="1"/>
</dbReference>
<keyword evidence="15 21" id="KW-0472">Membrane</keyword>
<keyword evidence="12" id="KW-0067">ATP-binding</keyword>
<feature type="region of interest" description="Disordered" evidence="20">
    <location>
        <begin position="546"/>
        <end position="583"/>
    </location>
</feature>
<keyword evidence="8 19" id="KW-0235">DNA replication</keyword>
<dbReference type="Pfam" id="PF00705">
    <property type="entry name" value="PCNA_N"/>
    <property type="match status" value="1"/>
</dbReference>
<dbReference type="SUPFAM" id="SSF53613">
    <property type="entry name" value="Ribokinase-like"/>
    <property type="match status" value="1"/>
</dbReference>
<dbReference type="GO" id="GO:0008478">
    <property type="term" value="F:pyridoxal kinase activity"/>
    <property type="evidence" value="ECO:0007669"/>
    <property type="project" value="InterPro"/>
</dbReference>
<keyword evidence="10" id="KW-0418">Kinase</keyword>
<dbReference type="GO" id="GO:0009443">
    <property type="term" value="P:pyridoxal 5'-phosphate salvage"/>
    <property type="evidence" value="ECO:0007669"/>
    <property type="project" value="InterPro"/>
</dbReference>
<dbReference type="GO" id="GO:0005789">
    <property type="term" value="C:endoplasmic reticulum membrane"/>
    <property type="evidence" value="ECO:0007669"/>
    <property type="project" value="UniProtKB-SubCell"/>
</dbReference>
<evidence type="ECO:0000256" key="16">
    <source>
        <dbReference type="ARBA" id="ARBA00023242"/>
    </source>
</evidence>
<feature type="domain" description="Proliferating cell nuclear antigen PCNA C-terminal" evidence="23">
    <location>
        <begin position="213"/>
        <end position="340"/>
    </location>
</feature>
<keyword evidence="11" id="KW-0256">Endoplasmic reticulum</keyword>
<dbReference type="Gene3D" id="3.40.1190.20">
    <property type="match status" value="1"/>
</dbReference>
<dbReference type="GO" id="GO:0006273">
    <property type="term" value="P:lagging strand elongation"/>
    <property type="evidence" value="ECO:0007669"/>
    <property type="project" value="UniProtKB-ARBA"/>
</dbReference>
<dbReference type="InterPro" id="IPR029008">
    <property type="entry name" value="EMC6-like"/>
</dbReference>
<dbReference type="InterPro" id="IPR022659">
    <property type="entry name" value="Pr_cel_nuc_antig_CS"/>
</dbReference>
<dbReference type="PANTHER" id="PTHR11352:SF0">
    <property type="entry name" value="PROLIFERATING CELL NUCLEAR ANTIGEN"/>
    <property type="match status" value="1"/>
</dbReference>
<dbReference type="GeneID" id="62208641"/>
<reference evidence="25" key="1">
    <citation type="submission" date="2020-01" db="EMBL/GenBank/DDBJ databases">
        <authorList>
            <person name="Feng Z.H.Z."/>
        </authorList>
    </citation>
    <scope>NUCLEOTIDE SEQUENCE</scope>
    <source>
        <strain evidence="25">CBS107.38</strain>
    </source>
</reference>
<evidence type="ECO:0000313" key="25">
    <source>
        <dbReference type="EMBL" id="KAF7671604.1"/>
    </source>
</evidence>
<dbReference type="InterPro" id="IPR000730">
    <property type="entry name" value="Pr_cel_nuc_antig"/>
</dbReference>
<feature type="transmembrane region" description="Helical" evidence="21">
    <location>
        <begin position="52"/>
        <end position="72"/>
    </location>
</feature>
<dbReference type="RefSeq" id="XP_038781971.1">
    <property type="nucleotide sequence ID" value="XM_038935463.1"/>
</dbReference>
<evidence type="ECO:0000256" key="19">
    <source>
        <dbReference type="RuleBase" id="RU003671"/>
    </source>
</evidence>
<dbReference type="InterPro" id="IPR013749">
    <property type="entry name" value="PM/HMP-P_kinase-1"/>
</dbReference>
<evidence type="ECO:0000256" key="11">
    <source>
        <dbReference type="ARBA" id="ARBA00022824"/>
    </source>
</evidence>
<evidence type="ECO:0000259" key="23">
    <source>
        <dbReference type="Pfam" id="PF02747"/>
    </source>
</evidence>
<dbReference type="GO" id="GO:0005524">
    <property type="term" value="F:ATP binding"/>
    <property type="evidence" value="ECO:0007669"/>
    <property type="project" value="UniProtKB-KW"/>
</dbReference>
<evidence type="ECO:0000313" key="26">
    <source>
        <dbReference type="Proteomes" id="UP000596902"/>
    </source>
</evidence>
<protein>
    <recommendedName>
        <fullName evidence="18">DNA sliding clamp PCNA</fullName>
    </recommendedName>
</protein>
<feature type="domain" description="Pyridoxamine kinase/Phosphomethylpyrimidine kinase" evidence="24">
    <location>
        <begin position="464"/>
        <end position="547"/>
    </location>
</feature>
<dbReference type="CDD" id="cd01173">
    <property type="entry name" value="pyridoxal_pyridoxamine_kinase"/>
    <property type="match status" value="1"/>
</dbReference>
<dbReference type="FunFam" id="3.10.150.10:FF:000006">
    <property type="entry name" value="Proliferating cell nuclear antigen"/>
    <property type="match status" value="1"/>
</dbReference>
<dbReference type="GO" id="GO:0003677">
    <property type="term" value="F:DNA binding"/>
    <property type="evidence" value="ECO:0007669"/>
    <property type="project" value="UniProtKB-KW"/>
</dbReference>
<proteinExistence type="inferred from homology"/>
<keyword evidence="16 18" id="KW-0539">Nucleus</keyword>
<dbReference type="AlphaFoldDB" id="A0A8H7B2D0"/>
<evidence type="ECO:0000256" key="14">
    <source>
        <dbReference type="ARBA" id="ARBA00023125"/>
    </source>
</evidence>
<comment type="subcellular location">
    <subcellularLocation>
        <location evidence="2">Endoplasmic reticulum membrane</location>
        <topology evidence="2">Multi-pass membrane protein</topology>
    </subcellularLocation>
    <subcellularLocation>
        <location evidence="1 18">Nucleus</location>
    </subcellularLocation>
</comment>
<sequence length="804" mass="87694">MAASALDQERQLAIDPIVGTSVQHNTQVVSNIRSLTASLFGVAAGTLGLESYAGFIFYLLGSLVVSVLLFALKTDGKPGAYFYRPLVLEARLNQANVLKKVVDAIKDLVQDCNFDCNDSGIALQAMDNSHVALVSMMLKSEAFSPFRCDRNIALGINLGSLTKVLRAAGSDDILTIKAEDAPDVVNLVFETKSAARISEYDIKLMDIDQEHLGIPETDYAATITLPAAEFQRICRDLGALSESVSIECTKEGVKFACSGDIGSGSVILKQDPSLEKESEAVLIEMNEPVSLTFSLKYLTNFCKASGLSDSVKLCLSSEVPLLVEYALQDQSYLRFYLAPKVRTHFSLLHPWVSRVPSRYMQLTDIELSYVGNKMATLVMQSLGCDVSAINTVHYSNHTAYKQIKGTKTSATEILDLYEGLRQSNLTNFDVLLTGYMPSAEAVQAIGTIGRDIKLNAGTKPGSFFWVLDPVMGDNGKLYIPEDEVPEYKGLLREADLILPNQFEAELLSDTPITDLKSLAAAIQVLHKTYQVPHVIITSLRLTRDNQTIPSRPVSKSGTGTNTPSDPQHLDSATSQPGPQSQAPQIDLHDIENLTIIGSTATSDYKPRLFRIDTPQLPLFFSGTGDMFAALTIPRLIEAVHDASTPEFNLHAKSSWRSPDHVSAEELPLAKACQKVLASMQAILTRTTSVCQQKMAAYDARAAKEGRGEGDEADEEISKKRHLALMNASEVTVPRYVKEMLDPPDLERFRPRTVYEGESVPDHVGERMPDELNVLHLGVGTKDGGAMQVLQEGNQGKAVGEGKSS</sequence>
<comment type="similarity">
    <text evidence="4">Belongs to the EMC6 family.</text>
</comment>
<dbReference type="InterPro" id="IPR022648">
    <property type="entry name" value="Pr_cel_nuc_antig_N"/>
</dbReference>
<keyword evidence="14 19" id="KW-0238">DNA-binding</keyword>
<keyword evidence="7 21" id="KW-0812">Transmembrane</keyword>
<keyword evidence="13 21" id="KW-1133">Transmembrane helix</keyword>
<comment type="function">
    <text evidence="18">This protein is an auxiliary protein of DNA polymerase delta and is involved in the control of eukaryotic DNA replication by increasing the polymerase's processivity during elongation of the leading strand.</text>
</comment>
<dbReference type="InterPro" id="IPR022649">
    <property type="entry name" value="Pr_cel_nuc_antig_C"/>
</dbReference>
<evidence type="ECO:0000259" key="22">
    <source>
        <dbReference type="Pfam" id="PF00705"/>
    </source>
</evidence>
<dbReference type="InterPro" id="IPR046938">
    <property type="entry name" value="DNA_clamp_sf"/>
</dbReference>
<dbReference type="HAMAP" id="MF_00317">
    <property type="entry name" value="DNApol_clamp_arch"/>
    <property type="match status" value="1"/>
</dbReference>
<dbReference type="PANTHER" id="PTHR11352">
    <property type="entry name" value="PROLIFERATING CELL NUCLEAR ANTIGEN"/>
    <property type="match status" value="1"/>
</dbReference>
<evidence type="ECO:0000256" key="15">
    <source>
        <dbReference type="ARBA" id="ARBA00023136"/>
    </source>
</evidence>
<evidence type="ECO:0000256" key="6">
    <source>
        <dbReference type="ARBA" id="ARBA00022679"/>
    </source>
</evidence>
<evidence type="ECO:0000256" key="8">
    <source>
        <dbReference type="ARBA" id="ARBA00022705"/>
    </source>
</evidence>
<dbReference type="GO" id="GO:0043626">
    <property type="term" value="C:PCNA complex"/>
    <property type="evidence" value="ECO:0007669"/>
    <property type="project" value="UniProtKB-ARBA"/>
</dbReference>
<evidence type="ECO:0000256" key="1">
    <source>
        <dbReference type="ARBA" id="ARBA00004123"/>
    </source>
</evidence>
<dbReference type="PROSITE" id="PS00293">
    <property type="entry name" value="PCNA_2"/>
    <property type="match status" value="1"/>
</dbReference>
<dbReference type="GO" id="GO:0030337">
    <property type="term" value="F:DNA polymerase processivity factor activity"/>
    <property type="evidence" value="ECO:0007669"/>
    <property type="project" value="InterPro"/>
</dbReference>
<dbReference type="GO" id="GO:0070987">
    <property type="term" value="P:error-free translesion synthesis"/>
    <property type="evidence" value="ECO:0007669"/>
    <property type="project" value="UniProtKB-ARBA"/>
</dbReference>
<evidence type="ECO:0000256" key="18">
    <source>
        <dbReference type="RuleBase" id="RU000641"/>
    </source>
</evidence>
<dbReference type="InterPro" id="IPR004625">
    <property type="entry name" value="PyrdxlKinase"/>
</dbReference>
<dbReference type="NCBIfam" id="TIGR00590">
    <property type="entry name" value="pcna"/>
    <property type="match status" value="1"/>
</dbReference>
<dbReference type="FunFam" id="3.10.150.10:FF:000008">
    <property type="entry name" value="Proliferating cell nuclear antigen"/>
    <property type="match status" value="1"/>
</dbReference>
<reference evidence="25" key="2">
    <citation type="submission" date="2020-08" db="EMBL/GenBank/DDBJ databases">
        <title>Draft Genome Sequence of Cumin Blight Pathogen Alternaria burnsii.</title>
        <authorList>
            <person name="Feng Z."/>
        </authorList>
    </citation>
    <scope>NUCLEOTIDE SEQUENCE</scope>
    <source>
        <strain evidence="25">CBS107.38</strain>
    </source>
</reference>
<dbReference type="Pfam" id="PF08543">
    <property type="entry name" value="Phos_pyr_kin"/>
    <property type="match status" value="1"/>
</dbReference>
<dbReference type="SUPFAM" id="SSF55979">
    <property type="entry name" value="DNA clamp"/>
    <property type="match status" value="2"/>
</dbReference>
<dbReference type="GO" id="GO:0006298">
    <property type="term" value="P:mismatch repair"/>
    <property type="evidence" value="ECO:0007669"/>
    <property type="project" value="TreeGrafter"/>
</dbReference>
<dbReference type="Proteomes" id="UP000596902">
    <property type="component" value="Unassembled WGS sequence"/>
</dbReference>
<gene>
    <name evidence="25" type="ORF">GT037_010416</name>
</gene>
<keyword evidence="6" id="KW-0808">Transferase</keyword>
<evidence type="ECO:0000259" key="24">
    <source>
        <dbReference type="Pfam" id="PF08543"/>
    </source>
</evidence>
<evidence type="ECO:0000256" key="10">
    <source>
        <dbReference type="ARBA" id="ARBA00022777"/>
    </source>
</evidence>
<evidence type="ECO:0000256" key="20">
    <source>
        <dbReference type="SAM" id="MobiDB-lite"/>
    </source>
</evidence>
<evidence type="ECO:0000256" key="9">
    <source>
        <dbReference type="ARBA" id="ARBA00022741"/>
    </source>
</evidence>
<evidence type="ECO:0000256" key="12">
    <source>
        <dbReference type="ARBA" id="ARBA00022840"/>
    </source>
</evidence>
<comment type="similarity">
    <text evidence="3">Belongs to the pyridoxine kinase family.</text>
</comment>
<evidence type="ECO:0000256" key="5">
    <source>
        <dbReference type="ARBA" id="ARBA00010462"/>
    </source>
</evidence>
<dbReference type="InterPro" id="IPR029056">
    <property type="entry name" value="Ribokinase-like"/>
</dbReference>
<comment type="caution">
    <text evidence="25">The sequence shown here is derived from an EMBL/GenBank/DDBJ whole genome shotgun (WGS) entry which is preliminary data.</text>
</comment>
<evidence type="ECO:0000256" key="21">
    <source>
        <dbReference type="SAM" id="Phobius"/>
    </source>
</evidence>
<dbReference type="EMBL" id="JAAABM010000021">
    <property type="protein sequence ID" value="KAF7671604.1"/>
    <property type="molecule type" value="Genomic_DNA"/>
</dbReference>
<comment type="function">
    <text evidence="17">This protein is an auxiliary protein of DNA polymerase delta and is involved in the control of eukaryotic DNA replication by increasing the polymerase's processibility during elongation of the leading strand. Involved in DNA repair.</text>
</comment>
<dbReference type="PRINTS" id="PR00339">
    <property type="entry name" value="PCNACYCLIN"/>
</dbReference>
<keyword evidence="9" id="KW-0547">Nucleotide-binding</keyword>
<dbReference type="CDD" id="cd00577">
    <property type="entry name" value="PCNA"/>
    <property type="match status" value="1"/>
</dbReference>
<dbReference type="GO" id="GO:0006272">
    <property type="term" value="P:leading strand elongation"/>
    <property type="evidence" value="ECO:0007669"/>
    <property type="project" value="TreeGrafter"/>
</dbReference>
<name>A0A8H7B2D0_9PLEO</name>
<organism evidence="25 26">
    <name type="scientific">Alternaria burnsii</name>
    <dbReference type="NCBI Taxonomy" id="1187904"/>
    <lineage>
        <taxon>Eukaryota</taxon>
        <taxon>Fungi</taxon>
        <taxon>Dikarya</taxon>
        <taxon>Ascomycota</taxon>
        <taxon>Pezizomycotina</taxon>
        <taxon>Dothideomycetes</taxon>
        <taxon>Pleosporomycetidae</taxon>
        <taxon>Pleosporales</taxon>
        <taxon>Pleosporineae</taxon>
        <taxon>Pleosporaceae</taxon>
        <taxon>Alternaria</taxon>
        <taxon>Alternaria sect. Alternaria</taxon>
    </lineage>
</organism>
<keyword evidence="26" id="KW-1185">Reference proteome</keyword>
<evidence type="ECO:0000256" key="3">
    <source>
        <dbReference type="ARBA" id="ARBA00008805"/>
    </source>
</evidence>
<evidence type="ECO:0000256" key="7">
    <source>
        <dbReference type="ARBA" id="ARBA00022692"/>
    </source>
</evidence>
<accession>A0A8H7B2D0</accession>
<dbReference type="PROSITE" id="PS01251">
    <property type="entry name" value="PCNA_1"/>
    <property type="match status" value="1"/>
</dbReference>
<comment type="similarity">
    <text evidence="5 19">Belongs to the PCNA family.</text>
</comment>
<evidence type="ECO:0000256" key="17">
    <source>
        <dbReference type="ARBA" id="ARBA00054163"/>
    </source>
</evidence>
<evidence type="ECO:0000256" key="13">
    <source>
        <dbReference type="ARBA" id="ARBA00022989"/>
    </source>
</evidence>
<dbReference type="Pfam" id="PF07019">
    <property type="entry name" value="EMC6"/>
    <property type="match status" value="1"/>
</dbReference>
<feature type="domain" description="Proliferating cell nuclear antigen PCNA N-terminal" evidence="22">
    <location>
        <begin position="88"/>
        <end position="209"/>
    </location>
</feature>